<dbReference type="PROSITE" id="PS00801">
    <property type="entry name" value="TRANSKETOLASE_1"/>
    <property type="match status" value="1"/>
</dbReference>
<dbReference type="HAMAP" id="MF_00315">
    <property type="entry name" value="DXP_synth"/>
    <property type="match status" value="1"/>
</dbReference>
<dbReference type="GO" id="GO:0009228">
    <property type="term" value="P:thiamine biosynthetic process"/>
    <property type="evidence" value="ECO:0007669"/>
    <property type="project" value="UniProtKB-UniRule"/>
</dbReference>
<dbReference type="Gene3D" id="3.40.50.970">
    <property type="match status" value="2"/>
</dbReference>
<dbReference type="CDD" id="cd02007">
    <property type="entry name" value="TPP_DXS"/>
    <property type="match status" value="1"/>
</dbReference>
<feature type="binding site" evidence="10">
    <location>
        <position position="146"/>
    </location>
    <ligand>
        <name>Mg(2+)</name>
        <dbReference type="ChEBI" id="CHEBI:18420"/>
    </ligand>
</feature>
<evidence type="ECO:0000256" key="8">
    <source>
        <dbReference type="ARBA" id="ARBA00023052"/>
    </source>
</evidence>
<dbReference type="InterPro" id="IPR020826">
    <property type="entry name" value="Transketolase_BS"/>
</dbReference>
<dbReference type="SUPFAM" id="SSF52518">
    <property type="entry name" value="Thiamin diphosphate-binding fold (THDP-binding)"/>
    <property type="match status" value="2"/>
</dbReference>
<keyword evidence="12" id="KW-1185">Reference proteome</keyword>
<dbReference type="Pfam" id="PF13292">
    <property type="entry name" value="DXP_synthase_N"/>
    <property type="match status" value="1"/>
</dbReference>
<accession>A0A6S6R306</accession>
<keyword evidence="5 10" id="KW-0479">Metal-binding</keyword>
<evidence type="ECO:0000256" key="1">
    <source>
        <dbReference type="ARBA" id="ARBA00004980"/>
    </source>
</evidence>
<dbReference type="InterPro" id="IPR005477">
    <property type="entry name" value="Dxylulose-5-P_synthase"/>
</dbReference>
<dbReference type="Pfam" id="PF02780">
    <property type="entry name" value="Transketolase_C"/>
    <property type="match status" value="1"/>
</dbReference>
<reference evidence="11 12" key="1">
    <citation type="journal article" date="2016" name="Int. J. Syst. Evol. Microbiol.">
        <title>Descriptions of Anaerotaenia torta gen. nov., sp. nov. and Anaerocolumna cellulosilytica gen. nov., sp. nov. isolated from a methanogenic reactor of cattle waste.</title>
        <authorList>
            <person name="Uek A."/>
            <person name="Ohtaki Y."/>
            <person name="Kaku N."/>
            <person name="Ueki K."/>
        </authorList>
    </citation>
    <scope>NUCLEOTIDE SEQUENCE [LARGE SCALE GENOMIC DNA]</scope>
    <source>
        <strain evidence="11 12">SN021</strain>
    </source>
</reference>
<evidence type="ECO:0000256" key="2">
    <source>
        <dbReference type="ARBA" id="ARBA00011081"/>
    </source>
</evidence>
<dbReference type="AlphaFoldDB" id="A0A6S6R306"/>
<dbReference type="GO" id="GO:0000287">
    <property type="term" value="F:magnesium ion binding"/>
    <property type="evidence" value="ECO:0007669"/>
    <property type="project" value="UniProtKB-UniRule"/>
</dbReference>
<feature type="binding site" evidence="10">
    <location>
        <position position="286"/>
    </location>
    <ligand>
        <name>thiamine diphosphate</name>
        <dbReference type="ChEBI" id="CHEBI:58937"/>
    </ligand>
</feature>
<dbReference type="EMBL" id="AP023367">
    <property type="protein sequence ID" value="BCJ95709.1"/>
    <property type="molecule type" value="Genomic_DNA"/>
</dbReference>
<dbReference type="NCBIfam" id="NF003933">
    <property type="entry name" value="PRK05444.2-2"/>
    <property type="match status" value="1"/>
</dbReference>
<comment type="subunit">
    <text evidence="3 10">Homodimer.</text>
</comment>
<dbReference type="InterPro" id="IPR033248">
    <property type="entry name" value="Transketolase_C"/>
</dbReference>
<evidence type="ECO:0000256" key="9">
    <source>
        <dbReference type="ARBA" id="ARBA00023229"/>
    </source>
</evidence>
<keyword evidence="7 10" id="KW-0784">Thiamine biosynthesis</keyword>
<feature type="binding site" evidence="10">
    <location>
        <begin position="147"/>
        <end position="148"/>
    </location>
    <ligand>
        <name>thiamine diphosphate</name>
        <dbReference type="ChEBI" id="CHEBI:58937"/>
    </ligand>
</feature>
<keyword evidence="6 10" id="KW-0460">Magnesium</keyword>
<evidence type="ECO:0000256" key="7">
    <source>
        <dbReference type="ARBA" id="ARBA00022977"/>
    </source>
</evidence>
<feature type="binding site" evidence="10">
    <location>
        <position position="175"/>
    </location>
    <ligand>
        <name>Mg(2+)</name>
        <dbReference type="ChEBI" id="CHEBI:18420"/>
    </ligand>
</feature>
<dbReference type="Gene3D" id="3.40.50.920">
    <property type="match status" value="1"/>
</dbReference>
<dbReference type="PROSITE" id="PS00802">
    <property type="entry name" value="TRANSKETOLASE_2"/>
    <property type="match status" value="1"/>
</dbReference>
<evidence type="ECO:0000313" key="12">
    <source>
        <dbReference type="Proteomes" id="UP000515561"/>
    </source>
</evidence>
<dbReference type="InterPro" id="IPR029061">
    <property type="entry name" value="THDP-binding"/>
</dbReference>
<feature type="binding site" evidence="10">
    <location>
        <begin position="115"/>
        <end position="117"/>
    </location>
    <ligand>
        <name>thiamine diphosphate</name>
        <dbReference type="ChEBI" id="CHEBI:58937"/>
    </ligand>
</feature>
<gene>
    <name evidence="10 11" type="primary">dxs</name>
    <name evidence="11" type="ORF">acsn021_32780</name>
</gene>
<feature type="binding site" evidence="10">
    <location>
        <position position="74"/>
    </location>
    <ligand>
        <name>thiamine diphosphate</name>
        <dbReference type="ChEBI" id="CHEBI:58937"/>
    </ligand>
</feature>
<feature type="binding site" evidence="10">
    <location>
        <position position="367"/>
    </location>
    <ligand>
        <name>thiamine diphosphate</name>
        <dbReference type="ChEBI" id="CHEBI:58937"/>
    </ligand>
</feature>
<dbReference type="EC" id="2.2.1.7" evidence="10"/>
<dbReference type="CDD" id="cd07033">
    <property type="entry name" value="TPP_PYR_DXS_TK_like"/>
    <property type="match status" value="1"/>
</dbReference>
<comment type="pathway">
    <text evidence="1 10">Metabolic intermediate biosynthesis; 1-deoxy-D-xylulose 5-phosphate biosynthesis; 1-deoxy-D-xylulose 5-phosphate from D-glyceraldehyde 3-phosphate and pyruvate: step 1/1.</text>
</comment>
<dbReference type="Pfam" id="PF02779">
    <property type="entry name" value="Transket_pyr"/>
    <property type="match status" value="1"/>
</dbReference>
<evidence type="ECO:0000256" key="3">
    <source>
        <dbReference type="ARBA" id="ARBA00011738"/>
    </source>
</evidence>
<dbReference type="SUPFAM" id="SSF52922">
    <property type="entry name" value="TK C-terminal domain-like"/>
    <property type="match status" value="1"/>
</dbReference>
<dbReference type="GO" id="GO:0005829">
    <property type="term" value="C:cytosol"/>
    <property type="evidence" value="ECO:0007669"/>
    <property type="project" value="TreeGrafter"/>
</dbReference>
<evidence type="ECO:0000256" key="6">
    <source>
        <dbReference type="ARBA" id="ARBA00022842"/>
    </source>
</evidence>
<evidence type="ECO:0000313" key="11">
    <source>
        <dbReference type="EMBL" id="BCJ95709.1"/>
    </source>
</evidence>
<dbReference type="GO" id="GO:0019288">
    <property type="term" value="P:isopentenyl diphosphate biosynthetic process, methylerythritol 4-phosphate pathway"/>
    <property type="evidence" value="ECO:0007669"/>
    <property type="project" value="TreeGrafter"/>
</dbReference>
<evidence type="ECO:0000256" key="10">
    <source>
        <dbReference type="HAMAP-Rule" id="MF_00315"/>
    </source>
</evidence>
<dbReference type="UniPathway" id="UPA00064">
    <property type="reaction ID" value="UER00091"/>
</dbReference>
<keyword evidence="9 10" id="KW-0414">Isoprene biosynthesis</keyword>
<evidence type="ECO:0000256" key="5">
    <source>
        <dbReference type="ARBA" id="ARBA00022723"/>
    </source>
</evidence>
<organism evidence="11 12">
    <name type="scientific">Anaerocolumna cellulosilytica</name>
    <dbReference type="NCBI Taxonomy" id="433286"/>
    <lineage>
        <taxon>Bacteria</taxon>
        <taxon>Bacillati</taxon>
        <taxon>Bacillota</taxon>
        <taxon>Clostridia</taxon>
        <taxon>Lachnospirales</taxon>
        <taxon>Lachnospiraceae</taxon>
        <taxon>Anaerocolumna</taxon>
    </lineage>
</organism>
<dbReference type="InterPro" id="IPR005475">
    <property type="entry name" value="Transketolase-like_Pyr-bd"/>
</dbReference>
<comment type="catalytic activity">
    <reaction evidence="10">
        <text>D-glyceraldehyde 3-phosphate + pyruvate + H(+) = 1-deoxy-D-xylulose 5-phosphate + CO2</text>
        <dbReference type="Rhea" id="RHEA:12605"/>
        <dbReference type="ChEBI" id="CHEBI:15361"/>
        <dbReference type="ChEBI" id="CHEBI:15378"/>
        <dbReference type="ChEBI" id="CHEBI:16526"/>
        <dbReference type="ChEBI" id="CHEBI:57792"/>
        <dbReference type="ChEBI" id="CHEBI:59776"/>
        <dbReference type="EC" id="2.2.1.7"/>
    </reaction>
</comment>
<comment type="cofactor">
    <cofactor evidence="10">
        <name>thiamine diphosphate</name>
        <dbReference type="ChEBI" id="CHEBI:58937"/>
    </cofactor>
    <text evidence="10">Binds 1 thiamine pyrophosphate per subunit.</text>
</comment>
<dbReference type="FunFam" id="3.40.50.970:FF:000005">
    <property type="entry name" value="1-deoxy-D-xylulose-5-phosphate synthase"/>
    <property type="match status" value="1"/>
</dbReference>
<name>A0A6S6R306_9FIRM</name>
<dbReference type="RefSeq" id="WP_184093490.1">
    <property type="nucleotide sequence ID" value="NZ_AP023367.1"/>
</dbReference>
<comment type="similarity">
    <text evidence="2 10">Belongs to the transketolase family. DXPS subfamily.</text>
</comment>
<keyword evidence="4 10" id="KW-0808">Transferase</keyword>
<dbReference type="GO" id="GO:0016114">
    <property type="term" value="P:terpenoid biosynthetic process"/>
    <property type="evidence" value="ECO:0007669"/>
    <property type="project" value="UniProtKB-UniRule"/>
</dbReference>
<dbReference type="PANTHER" id="PTHR43322">
    <property type="entry name" value="1-D-DEOXYXYLULOSE 5-PHOSPHATE SYNTHASE-RELATED"/>
    <property type="match status" value="1"/>
</dbReference>
<dbReference type="SMART" id="SM00861">
    <property type="entry name" value="Transket_pyr"/>
    <property type="match status" value="1"/>
</dbReference>
<sequence length="643" mass="70979">MTHILDEINQANDIKKIDSAEYKKLAAEIRKFLVQNISKTGGHLASNLGAVELTMALHLYLDFPKDRLVWDVGHQAYTHKLLTGRKKEFTTLRTYEGLSGFPKKKESICDAFDTGHSSTSISAAMGLVNARELSGEDYRVVAVIGDGALSGGMAFEALNNAEGLHSNLTIVLNDNNMSISENVGGMANYLGQLRTDTKYNNFKSSVENFLKKIPGIGNAIMDKLKKSKDSLKRLVIPGMLFEDMGITYIGPIDGHDINQLMTAFASASKVKEAVLIHVVTKKGKGYKPAEQNPSKFHGVEAFDVKTGENFNSKKDTTYTEVFSDTITELGKCNEKIVAITAAMPSGTGLNKFMKSYPERFFDVGIAEEHAVTYAAGLAVGGMKPFVAIYSTFLQRAYDQILHDVCISNLPVVFAIDRAGLVGNDGETHQGIFDISYLSHMPSLTFVAPKNAWELKEMLIYAGSFQGPIAIRYPRGKAYQGLKEYKQPIEYGKGEIIYEISESLPKELKEMGKSQANKKNIVLLAVGSMVETAENVSRALLGSGHKVTLVNMRFIKPFDEELLHRLAVNHGSWVTLEENVKLGGFGERITGFLMEHNYREINQLNISLPDQFIEQGDVAVLKEKLGMDSESIKLKILEFINSNA</sequence>
<evidence type="ECO:0000256" key="4">
    <source>
        <dbReference type="ARBA" id="ARBA00022679"/>
    </source>
</evidence>
<protein>
    <recommendedName>
        <fullName evidence="10">1-deoxy-D-xylulose-5-phosphate synthase</fullName>
        <ecNumber evidence="10">2.2.1.7</ecNumber>
    </recommendedName>
    <alternativeName>
        <fullName evidence="10">1-deoxyxylulose-5-phosphate synthase</fullName>
        <shortName evidence="10">DXP synthase</shortName>
        <shortName evidence="10">DXPS</shortName>
    </alternativeName>
</protein>
<dbReference type="PANTHER" id="PTHR43322:SF5">
    <property type="entry name" value="1-DEOXY-D-XYLULOSE-5-PHOSPHATE SYNTHASE, CHLOROPLASTIC"/>
    <property type="match status" value="1"/>
</dbReference>
<dbReference type="GO" id="GO:0008661">
    <property type="term" value="F:1-deoxy-D-xylulose-5-phosphate synthase activity"/>
    <property type="evidence" value="ECO:0007669"/>
    <property type="project" value="UniProtKB-UniRule"/>
</dbReference>
<feature type="binding site" evidence="10">
    <location>
        <position position="175"/>
    </location>
    <ligand>
        <name>thiamine diphosphate</name>
        <dbReference type="ChEBI" id="CHEBI:58937"/>
    </ligand>
</feature>
<dbReference type="GO" id="GO:0030976">
    <property type="term" value="F:thiamine pyrophosphate binding"/>
    <property type="evidence" value="ECO:0007669"/>
    <property type="project" value="UniProtKB-UniRule"/>
</dbReference>
<dbReference type="NCBIfam" id="TIGR00204">
    <property type="entry name" value="dxs"/>
    <property type="match status" value="1"/>
</dbReference>
<dbReference type="KEGG" id="acel:acsn021_32780"/>
<proteinExistence type="inferred from homology"/>
<dbReference type="InterPro" id="IPR049557">
    <property type="entry name" value="Transketolase_CS"/>
</dbReference>
<keyword evidence="8 10" id="KW-0786">Thiamine pyrophosphate</keyword>
<dbReference type="Proteomes" id="UP000515561">
    <property type="component" value="Chromosome"/>
</dbReference>
<dbReference type="InterPro" id="IPR009014">
    <property type="entry name" value="Transketo_C/PFOR_II"/>
</dbReference>
<comment type="function">
    <text evidence="10">Catalyzes the acyloin condensation reaction between C atoms 2 and 3 of pyruvate and glyceraldehyde 3-phosphate to yield 1-deoxy-D-xylulose-5-phosphate (DXP).</text>
</comment>
<comment type="cofactor">
    <cofactor evidence="10">
        <name>Mg(2+)</name>
        <dbReference type="ChEBI" id="CHEBI:18420"/>
    </cofactor>
    <text evidence="10">Binds 1 Mg(2+) ion per subunit.</text>
</comment>